<evidence type="ECO:0000313" key="2">
    <source>
        <dbReference type="EMBL" id="RPB10843.1"/>
    </source>
</evidence>
<sequence>MLGTILLRSPSPPIEDTGSGGGDGDGDGDNWPRDALLPNRQAARPVEYRKSPIDNIVAWSRGTGECKSQNITRPVAKELEPKLDGRRRTWVHYRYHCENDLEDECLRILRSETDKNRGQRERDISGIFPNIAPSALVDSHTGPYCCCLTVDL</sequence>
<organism evidence="2 3">
    <name type="scientific">Morchella conica CCBAS932</name>
    <dbReference type="NCBI Taxonomy" id="1392247"/>
    <lineage>
        <taxon>Eukaryota</taxon>
        <taxon>Fungi</taxon>
        <taxon>Dikarya</taxon>
        <taxon>Ascomycota</taxon>
        <taxon>Pezizomycotina</taxon>
        <taxon>Pezizomycetes</taxon>
        <taxon>Pezizales</taxon>
        <taxon>Morchellaceae</taxon>
        <taxon>Morchella</taxon>
    </lineage>
</organism>
<gene>
    <name evidence="2" type="ORF">P167DRAFT_546946</name>
</gene>
<dbReference type="Proteomes" id="UP000277580">
    <property type="component" value="Unassembled WGS sequence"/>
</dbReference>
<name>A0A3N4KJV5_9PEZI</name>
<protein>
    <submittedName>
        <fullName evidence="2">Uncharacterized protein</fullName>
    </submittedName>
</protein>
<feature type="region of interest" description="Disordered" evidence="1">
    <location>
        <begin position="1"/>
        <end position="47"/>
    </location>
</feature>
<evidence type="ECO:0000256" key="1">
    <source>
        <dbReference type="SAM" id="MobiDB-lite"/>
    </source>
</evidence>
<evidence type="ECO:0000313" key="3">
    <source>
        <dbReference type="Proteomes" id="UP000277580"/>
    </source>
</evidence>
<dbReference type="AlphaFoldDB" id="A0A3N4KJV5"/>
<reference evidence="2 3" key="1">
    <citation type="journal article" date="2018" name="Nat. Ecol. Evol.">
        <title>Pezizomycetes genomes reveal the molecular basis of ectomycorrhizal truffle lifestyle.</title>
        <authorList>
            <person name="Murat C."/>
            <person name="Payen T."/>
            <person name="Noel B."/>
            <person name="Kuo A."/>
            <person name="Morin E."/>
            <person name="Chen J."/>
            <person name="Kohler A."/>
            <person name="Krizsan K."/>
            <person name="Balestrini R."/>
            <person name="Da Silva C."/>
            <person name="Montanini B."/>
            <person name="Hainaut M."/>
            <person name="Levati E."/>
            <person name="Barry K.W."/>
            <person name="Belfiori B."/>
            <person name="Cichocki N."/>
            <person name="Clum A."/>
            <person name="Dockter R.B."/>
            <person name="Fauchery L."/>
            <person name="Guy J."/>
            <person name="Iotti M."/>
            <person name="Le Tacon F."/>
            <person name="Lindquist E.A."/>
            <person name="Lipzen A."/>
            <person name="Malagnac F."/>
            <person name="Mello A."/>
            <person name="Molinier V."/>
            <person name="Miyauchi S."/>
            <person name="Poulain J."/>
            <person name="Riccioni C."/>
            <person name="Rubini A."/>
            <person name="Sitrit Y."/>
            <person name="Splivallo R."/>
            <person name="Traeger S."/>
            <person name="Wang M."/>
            <person name="Zifcakova L."/>
            <person name="Wipf D."/>
            <person name="Zambonelli A."/>
            <person name="Paolocci F."/>
            <person name="Nowrousian M."/>
            <person name="Ottonello S."/>
            <person name="Baldrian P."/>
            <person name="Spatafora J.W."/>
            <person name="Henrissat B."/>
            <person name="Nagy L.G."/>
            <person name="Aury J.M."/>
            <person name="Wincker P."/>
            <person name="Grigoriev I.V."/>
            <person name="Bonfante P."/>
            <person name="Martin F.M."/>
        </authorList>
    </citation>
    <scope>NUCLEOTIDE SEQUENCE [LARGE SCALE GENOMIC DNA]</scope>
    <source>
        <strain evidence="2 3">CCBAS932</strain>
    </source>
</reference>
<proteinExistence type="predicted"/>
<dbReference type="InParanoid" id="A0A3N4KJV5"/>
<accession>A0A3N4KJV5</accession>
<dbReference type="EMBL" id="ML119140">
    <property type="protein sequence ID" value="RPB10843.1"/>
    <property type="molecule type" value="Genomic_DNA"/>
</dbReference>
<keyword evidence="3" id="KW-1185">Reference proteome</keyword>